<dbReference type="Gene3D" id="2.60.40.10">
    <property type="entry name" value="Immunoglobulins"/>
    <property type="match status" value="2"/>
</dbReference>
<proteinExistence type="predicted"/>
<dbReference type="InterPro" id="IPR036179">
    <property type="entry name" value="Ig-like_dom_sf"/>
</dbReference>
<dbReference type="PANTHER" id="PTHR21261:SF15">
    <property type="entry name" value="BEATEN PATH IIIA, ISOFORM D-RELATED"/>
    <property type="match status" value="1"/>
</dbReference>
<sequence>MELVIPPHAIRGQNVRLDCNFNLDNVNLYSVKWYKDGNEFYRYLPGEQPPVQVFTLPGVTVDIHNSTERSVVLQSVNLMSSGRYRCEVSGEAPAFQTVSEHSDMQVVAVPEEGPKITGRTNRYRYQVSDVVRFNCTSSKSKPVATLSWFINGDPVDQQLLRGPYLEEQDRDGLQNVTLGLEFRIKQKHFKRGDMKIKCLANIATVYWKSNELSIEGYRPEQNKVPVMESRETRPQGHTHAEHILASANAAQSRLHCGLPMLLVVAPLLRLLL</sequence>
<comment type="caution">
    <text evidence="2">The sequence shown here is derived from an EMBL/GenBank/DDBJ whole genome shotgun (WGS) entry which is preliminary data.</text>
</comment>
<organism evidence="2 3">
    <name type="scientific">Trichogramma kaykai</name>
    <dbReference type="NCBI Taxonomy" id="54128"/>
    <lineage>
        <taxon>Eukaryota</taxon>
        <taxon>Metazoa</taxon>
        <taxon>Ecdysozoa</taxon>
        <taxon>Arthropoda</taxon>
        <taxon>Hexapoda</taxon>
        <taxon>Insecta</taxon>
        <taxon>Pterygota</taxon>
        <taxon>Neoptera</taxon>
        <taxon>Endopterygota</taxon>
        <taxon>Hymenoptera</taxon>
        <taxon>Apocrita</taxon>
        <taxon>Proctotrupomorpha</taxon>
        <taxon>Chalcidoidea</taxon>
        <taxon>Trichogrammatidae</taxon>
        <taxon>Trichogramma</taxon>
    </lineage>
</organism>
<accession>A0ABD2WHF5</accession>
<feature type="domain" description="Ig-like" evidence="1">
    <location>
        <begin position="114"/>
        <end position="152"/>
    </location>
</feature>
<protein>
    <recommendedName>
        <fullName evidence="1">Ig-like domain-containing protein</fullName>
    </recommendedName>
</protein>
<dbReference type="PANTHER" id="PTHR21261">
    <property type="entry name" value="BEAT PROTEIN"/>
    <property type="match status" value="1"/>
</dbReference>
<dbReference type="EMBL" id="JBJJXI010000103">
    <property type="protein sequence ID" value="KAL3392536.1"/>
    <property type="molecule type" value="Genomic_DNA"/>
</dbReference>
<gene>
    <name evidence="2" type="ORF">TKK_012854</name>
</gene>
<evidence type="ECO:0000259" key="1">
    <source>
        <dbReference type="PROSITE" id="PS50835"/>
    </source>
</evidence>
<dbReference type="SUPFAM" id="SSF48726">
    <property type="entry name" value="Immunoglobulin"/>
    <property type="match status" value="2"/>
</dbReference>
<reference evidence="2 3" key="1">
    <citation type="journal article" date="2024" name="bioRxiv">
        <title>A reference genome for Trichogramma kaykai: A tiny desert-dwelling parasitoid wasp with competing sex-ratio distorters.</title>
        <authorList>
            <person name="Culotta J."/>
            <person name="Lindsey A.R."/>
        </authorList>
    </citation>
    <scope>NUCLEOTIDE SEQUENCE [LARGE SCALE GENOMIC DNA]</scope>
    <source>
        <strain evidence="2 3">KSX58</strain>
    </source>
</reference>
<dbReference type="Proteomes" id="UP001627154">
    <property type="component" value="Unassembled WGS sequence"/>
</dbReference>
<dbReference type="PROSITE" id="PS50835">
    <property type="entry name" value="IG_LIKE"/>
    <property type="match status" value="2"/>
</dbReference>
<keyword evidence="3" id="KW-1185">Reference proteome</keyword>
<name>A0ABD2WHF5_9HYME</name>
<feature type="domain" description="Ig-like" evidence="1">
    <location>
        <begin position="12"/>
        <end position="99"/>
    </location>
</feature>
<dbReference type="InterPro" id="IPR013783">
    <property type="entry name" value="Ig-like_fold"/>
</dbReference>
<evidence type="ECO:0000313" key="2">
    <source>
        <dbReference type="EMBL" id="KAL3392536.1"/>
    </source>
</evidence>
<dbReference type="AlphaFoldDB" id="A0ABD2WHF5"/>
<evidence type="ECO:0000313" key="3">
    <source>
        <dbReference type="Proteomes" id="UP001627154"/>
    </source>
</evidence>
<dbReference type="InterPro" id="IPR007110">
    <property type="entry name" value="Ig-like_dom"/>
</dbReference>
<dbReference type="FunFam" id="2.60.40.10:FF:000437">
    <property type="entry name" value="Beat-IIIc, isoform A"/>
    <property type="match status" value="1"/>
</dbReference>